<dbReference type="RefSeq" id="WP_345401719.1">
    <property type="nucleotide sequence ID" value="NZ_BAABLA010000107.1"/>
</dbReference>
<evidence type="ECO:0000313" key="2">
    <source>
        <dbReference type="Proteomes" id="UP001596337"/>
    </source>
</evidence>
<name>A0ABW2C542_9PSEU</name>
<accession>A0ABW2C542</accession>
<proteinExistence type="predicted"/>
<organism evidence="1 2">
    <name type="scientific">Haloechinothrix salitolerans</name>
    <dbReference type="NCBI Taxonomy" id="926830"/>
    <lineage>
        <taxon>Bacteria</taxon>
        <taxon>Bacillati</taxon>
        <taxon>Actinomycetota</taxon>
        <taxon>Actinomycetes</taxon>
        <taxon>Pseudonocardiales</taxon>
        <taxon>Pseudonocardiaceae</taxon>
        <taxon>Haloechinothrix</taxon>
    </lineage>
</organism>
<reference evidence="2" key="1">
    <citation type="journal article" date="2019" name="Int. J. Syst. Evol. Microbiol.">
        <title>The Global Catalogue of Microorganisms (GCM) 10K type strain sequencing project: providing services to taxonomists for standard genome sequencing and annotation.</title>
        <authorList>
            <consortium name="The Broad Institute Genomics Platform"/>
            <consortium name="The Broad Institute Genome Sequencing Center for Infectious Disease"/>
            <person name="Wu L."/>
            <person name="Ma J."/>
        </authorList>
    </citation>
    <scope>NUCLEOTIDE SEQUENCE [LARGE SCALE GENOMIC DNA]</scope>
    <source>
        <strain evidence="2">KCTC 32255</strain>
    </source>
</reference>
<protein>
    <submittedName>
        <fullName evidence="1">Uncharacterized protein</fullName>
    </submittedName>
</protein>
<sequence length="138" mass="14312">MSRSDAGSGSAGHAAEPGPGALVVELAEGFAGDDVTVLIDGEQMWHRNGVSTNYSVGIADVVRLPMPTKAWPTVEVQVGRRAATRRVDVGETARAADGEGVDVGAEAGSEAPRELRLRARIDPAGTLSLGVASEETRY</sequence>
<dbReference type="EMBL" id="JBHSXX010000001">
    <property type="protein sequence ID" value="MFC6870461.1"/>
    <property type="molecule type" value="Genomic_DNA"/>
</dbReference>
<evidence type="ECO:0000313" key="1">
    <source>
        <dbReference type="EMBL" id="MFC6870461.1"/>
    </source>
</evidence>
<gene>
    <name evidence="1" type="ORF">ACFQGD_25330</name>
</gene>
<keyword evidence="2" id="KW-1185">Reference proteome</keyword>
<comment type="caution">
    <text evidence="1">The sequence shown here is derived from an EMBL/GenBank/DDBJ whole genome shotgun (WGS) entry which is preliminary data.</text>
</comment>
<dbReference type="Proteomes" id="UP001596337">
    <property type="component" value="Unassembled WGS sequence"/>
</dbReference>